<keyword evidence="1" id="KW-1133">Transmembrane helix</keyword>
<evidence type="ECO:0000313" key="4">
    <source>
        <dbReference type="Proteomes" id="UP000027855"/>
    </source>
</evidence>
<dbReference type="Proteomes" id="UP001210204">
    <property type="component" value="Unassembled WGS sequence"/>
</dbReference>
<keyword evidence="1" id="KW-0472">Membrane</keyword>
<accession>A0A074IXB4</accession>
<dbReference type="RefSeq" id="WP_037602571.1">
    <property type="nucleotide sequence ID" value="NZ_JADOZZ010000011.1"/>
</dbReference>
<proteinExistence type="predicted"/>
<reference evidence="2 4" key="1">
    <citation type="submission" date="2014-04" db="EMBL/GenBank/DDBJ databases">
        <title>Variable characteristics of bacteriocin-producing Streptococcus salivarius strains isolated from Malaysian subjects.</title>
        <authorList>
            <person name="Philip K."/>
            <person name="Barbour A."/>
        </authorList>
    </citation>
    <scope>NUCLEOTIDE SEQUENCE [LARGE SCALE GENOMIC DNA]</scope>
    <source>
        <strain evidence="2 4">NU10</strain>
    </source>
</reference>
<protein>
    <submittedName>
        <fullName evidence="2">Uncharacterized protein</fullName>
    </submittedName>
</protein>
<dbReference type="Proteomes" id="UP000027855">
    <property type="component" value="Unassembled WGS sequence"/>
</dbReference>
<evidence type="ECO:0000313" key="3">
    <source>
        <dbReference type="EMBL" id="MDB8614433.1"/>
    </source>
</evidence>
<organism evidence="2 4">
    <name type="scientific">Streptococcus salivarius</name>
    <dbReference type="NCBI Taxonomy" id="1304"/>
    <lineage>
        <taxon>Bacteria</taxon>
        <taxon>Bacillati</taxon>
        <taxon>Bacillota</taxon>
        <taxon>Bacilli</taxon>
        <taxon>Lactobacillales</taxon>
        <taxon>Streptococcaceae</taxon>
        <taxon>Streptococcus</taxon>
    </lineage>
</organism>
<name>A0A074IXB4_STRSL</name>
<evidence type="ECO:0000256" key="1">
    <source>
        <dbReference type="SAM" id="Phobius"/>
    </source>
</evidence>
<dbReference type="EMBL" id="JAQMJT010000010">
    <property type="protein sequence ID" value="MDB8614433.1"/>
    <property type="molecule type" value="Genomic_DNA"/>
</dbReference>
<dbReference type="AlphaFoldDB" id="A0A074IXB4"/>
<gene>
    <name evidence="2" type="ORF">DL07_04510</name>
    <name evidence="3" type="ORF">PNU26_08495</name>
</gene>
<dbReference type="EMBL" id="JJMT01000019">
    <property type="protein sequence ID" value="KEO44549.1"/>
    <property type="molecule type" value="Genomic_DNA"/>
</dbReference>
<reference evidence="3" key="2">
    <citation type="submission" date="2023-01" db="EMBL/GenBank/DDBJ databases">
        <title>Human gut microbiome strain richness.</title>
        <authorList>
            <person name="Chen-Liaw A."/>
        </authorList>
    </citation>
    <scope>NUCLEOTIDE SEQUENCE</scope>
    <source>
        <strain evidence="3">1001095st1_G4_1001095IJ_161003</strain>
    </source>
</reference>
<keyword evidence="1" id="KW-0812">Transmembrane</keyword>
<sequence length="170" mass="19485">MIDYYKAIDTETGQEVSYLREVSNRISPEMSAQDCFVALSFLREELEELWTNGTLDKEGERLRSELYTIRSIFFSDHEKLQYDRKLRQAQRKAWEVEKGTAADTSNVSGKKEIPFEPVAVTQTKESSLKNYLFAAFAFVILLSLILFFNINVIVLIIGAILIVALMLLMS</sequence>
<feature type="transmembrane region" description="Helical" evidence="1">
    <location>
        <begin position="153"/>
        <end position="169"/>
    </location>
</feature>
<evidence type="ECO:0000313" key="2">
    <source>
        <dbReference type="EMBL" id="KEO44549.1"/>
    </source>
</evidence>
<comment type="caution">
    <text evidence="2">The sequence shown here is derived from an EMBL/GenBank/DDBJ whole genome shotgun (WGS) entry which is preliminary data.</text>
</comment>
<feature type="transmembrane region" description="Helical" evidence="1">
    <location>
        <begin position="131"/>
        <end position="147"/>
    </location>
</feature>